<gene>
    <name evidence="3" type="ORF">IAA45_05800</name>
</gene>
<dbReference type="Gene3D" id="3.40.1350.10">
    <property type="match status" value="1"/>
</dbReference>
<dbReference type="InterPro" id="IPR003509">
    <property type="entry name" value="UPF0102_YraN-like"/>
</dbReference>
<sequence>MNCRKLGAQYEEKAAAYLEGQGYTILHRNYRCRMGELDLVALDGEVVVFVEVKYRSNGRQGSSLAAVDRRKQQILGKMAAIYLQRECHSVEVPCRFDVVGIDGNAVCHHKDAFWLESMYG</sequence>
<proteinExistence type="inferred from homology"/>
<reference evidence="3" key="1">
    <citation type="journal article" date="2021" name="PeerJ">
        <title>Extensive microbial diversity within the chicken gut microbiome revealed by metagenomics and culture.</title>
        <authorList>
            <person name="Gilroy R."/>
            <person name="Ravi A."/>
            <person name="Getino M."/>
            <person name="Pursley I."/>
            <person name="Horton D.L."/>
            <person name="Alikhan N.F."/>
            <person name="Baker D."/>
            <person name="Gharbi K."/>
            <person name="Hall N."/>
            <person name="Watson M."/>
            <person name="Adriaenssens E.M."/>
            <person name="Foster-Nyarko E."/>
            <person name="Jarju S."/>
            <person name="Secka A."/>
            <person name="Antonio M."/>
            <person name="Oren A."/>
            <person name="Chaudhuri R.R."/>
            <person name="La Ragione R."/>
            <person name="Hildebrand F."/>
            <person name="Pallen M.J."/>
        </authorList>
    </citation>
    <scope>NUCLEOTIDE SEQUENCE</scope>
    <source>
        <strain evidence="3">ChiSjej1B19-8411</strain>
    </source>
</reference>
<dbReference type="GO" id="GO:0003676">
    <property type="term" value="F:nucleic acid binding"/>
    <property type="evidence" value="ECO:0007669"/>
    <property type="project" value="InterPro"/>
</dbReference>
<name>A0A9D2B2Y2_9FIRM</name>
<reference evidence="3" key="2">
    <citation type="submission" date="2021-04" db="EMBL/GenBank/DDBJ databases">
        <authorList>
            <person name="Gilroy R."/>
        </authorList>
    </citation>
    <scope>NUCLEOTIDE SEQUENCE</scope>
    <source>
        <strain evidence="3">ChiSjej1B19-8411</strain>
    </source>
</reference>
<dbReference type="PANTHER" id="PTHR34039:SF1">
    <property type="entry name" value="UPF0102 PROTEIN YRAN"/>
    <property type="match status" value="1"/>
</dbReference>
<evidence type="ECO:0000256" key="1">
    <source>
        <dbReference type="ARBA" id="ARBA00006738"/>
    </source>
</evidence>
<organism evidence="3 4">
    <name type="scientific">Candidatus Blautia gallistercoris</name>
    <dbReference type="NCBI Taxonomy" id="2838490"/>
    <lineage>
        <taxon>Bacteria</taxon>
        <taxon>Bacillati</taxon>
        <taxon>Bacillota</taxon>
        <taxon>Clostridia</taxon>
        <taxon>Lachnospirales</taxon>
        <taxon>Lachnospiraceae</taxon>
        <taxon>Blautia</taxon>
    </lineage>
</organism>
<dbReference type="Proteomes" id="UP000886817">
    <property type="component" value="Unassembled WGS sequence"/>
</dbReference>
<dbReference type="NCBIfam" id="NF009150">
    <property type="entry name" value="PRK12497.1-3"/>
    <property type="match status" value="1"/>
</dbReference>
<protein>
    <recommendedName>
        <fullName evidence="2">UPF0102 protein IAA45_05800</fullName>
    </recommendedName>
</protein>
<dbReference type="AlphaFoldDB" id="A0A9D2B2Y2"/>
<comment type="caution">
    <text evidence="3">The sequence shown here is derived from an EMBL/GenBank/DDBJ whole genome shotgun (WGS) entry which is preliminary data.</text>
</comment>
<dbReference type="SUPFAM" id="SSF52980">
    <property type="entry name" value="Restriction endonuclease-like"/>
    <property type="match status" value="1"/>
</dbReference>
<dbReference type="InterPro" id="IPR011335">
    <property type="entry name" value="Restrct_endonuc-II-like"/>
</dbReference>
<dbReference type="HAMAP" id="MF_00048">
    <property type="entry name" value="UPF0102"/>
    <property type="match status" value="1"/>
</dbReference>
<comment type="similarity">
    <text evidence="1 2">Belongs to the UPF0102 family.</text>
</comment>
<dbReference type="EMBL" id="DXEX01000131">
    <property type="protein sequence ID" value="HIX59213.1"/>
    <property type="molecule type" value="Genomic_DNA"/>
</dbReference>
<dbReference type="PANTHER" id="PTHR34039">
    <property type="entry name" value="UPF0102 PROTEIN YRAN"/>
    <property type="match status" value="1"/>
</dbReference>
<dbReference type="Pfam" id="PF02021">
    <property type="entry name" value="UPF0102"/>
    <property type="match status" value="1"/>
</dbReference>
<accession>A0A9D2B2Y2</accession>
<dbReference type="InterPro" id="IPR011856">
    <property type="entry name" value="tRNA_endonuc-like_dom_sf"/>
</dbReference>
<dbReference type="CDD" id="cd20736">
    <property type="entry name" value="PoNe_Nuclease"/>
    <property type="match status" value="1"/>
</dbReference>
<evidence type="ECO:0000313" key="4">
    <source>
        <dbReference type="Proteomes" id="UP000886817"/>
    </source>
</evidence>
<dbReference type="NCBIfam" id="TIGR00252">
    <property type="entry name" value="YraN family protein"/>
    <property type="match status" value="1"/>
</dbReference>
<evidence type="ECO:0000256" key="2">
    <source>
        <dbReference type="HAMAP-Rule" id="MF_00048"/>
    </source>
</evidence>
<evidence type="ECO:0000313" key="3">
    <source>
        <dbReference type="EMBL" id="HIX59213.1"/>
    </source>
</evidence>